<sequence>MKIYLNRYLSALLVLLIVSCTDLEEEPVGVLSPNGFFQTPSDVEAAIFGAYGRMASEPYYGRKLTLTLQLLSDMCDIGDRGTPARRQEVNDFTAESNNGMVSEFWPRSYEIISAANNAIAGADLLDASVISEERRNELKAEASFIRAFTYYHLVQLFSAIPYIDYVVNDPSSVVDLEKTSEDDVYANIIADLEFAQQYLPMQHPNNVRTRPSKGTAYTMLASVYLTRGDWQQAYDHAKWVIDNAGELNYALVPDFQTLFVATEEDGLPEHIFALDFLGLQNGGGGENDDIMGAITGIRGADQNGWSVSVPSLAVYNNWDSRDYRKKVSIEDSTMVGGILTPYTEYQQVQRPHIAKFARFPGNANTEGRYSDHNYVCFRYAEVLLIAAEALNEISGPTAEAVGYINQIRARARNWAGTMTSFPEDVVAGVSKDGFRDLVLEERKLELAFEFKRWYDIKRRQLGTEAFTSPASLEPHANFDPGKHYLLPLPQDELDRNPNLAPQNPGY</sequence>
<evidence type="ECO:0000259" key="8">
    <source>
        <dbReference type="Pfam" id="PF14322"/>
    </source>
</evidence>
<dbReference type="Gene3D" id="1.25.40.390">
    <property type="match status" value="1"/>
</dbReference>
<feature type="domain" description="RagB/SusD" evidence="7">
    <location>
        <begin position="351"/>
        <end position="506"/>
    </location>
</feature>
<dbReference type="EMBL" id="CP120682">
    <property type="protein sequence ID" value="WKN37540.1"/>
    <property type="molecule type" value="Genomic_DNA"/>
</dbReference>
<dbReference type="InterPro" id="IPR011990">
    <property type="entry name" value="TPR-like_helical_dom_sf"/>
</dbReference>
<dbReference type="SUPFAM" id="SSF48452">
    <property type="entry name" value="TPR-like"/>
    <property type="match status" value="1"/>
</dbReference>
<proteinExistence type="inferred from homology"/>
<comment type="subcellular location">
    <subcellularLocation>
        <location evidence="1">Cell outer membrane</location>
    </subcellularLocation>
</comment>
<accession>A0AA49JH28</accession>
<reference evidence="9" key="2">
    <citation type="journal article" date="2024" name="Antonie Van Leeuwenhoek">
        <title>Roseihalotalea indica gen. nov., sp. nov., a halophilic Bacteroidetes from mesopelagic Southwest Indian Ocean with higher carbohydrate metabolic potential.</title>
        <authorList>
            <person name="Chen B."/>
            <person name="Zhang M."/>
            <person name="Lin D."/>
            <person name="Ye J."/>
            <person name="Tang K."/>
        </authorList>
    </citation>
    <scope>NUCLEOTIDE SEQUENCE</scope>
    <source>
        <strain evidence="9">TK19036</strain>
    </source>
</reference>
<dbReference type="GO" id="GO:0009279">
    <property type="term" value="C:cell outer membrane"/>
    <property type="evidence" value="ECO:0007669"/>
    <property type="project" value="UniProtKB-SubCell"/>
</dbReference>
<keyword evidence="5" id="KW-0998">Cell outer membrane</keyword>
<gene>
    <name evidence="9" type="ORF">K4G66_02300</name>
</gene>
<dbReference type="PROSITE" id="PS51257">
    <property type="entry name" value="PROKAR_LIPOPROTEIN"/>
    <property type="match status" value="1"/>
</dbReference>
<evidence type="ECO:0000256" key="5">
    <source>
        <dbReference type="ARBA" id="ARBA00023237"/>
    </source>
</evidence>
<evidence type="ECO:0000256" key="6">
    <source>
        <dbReference type="SAM" id="SignalP"/>
    </source>
</evidence>
<reference evidence="9" key="1">
    <citation type="journal article" date="2023" name="Comput. Struct. Biotechnol. J.">
        <title>Discovery of a novel marine Bacteroidetes with a rich repertoire of carbohydrate-active enzymes.</title>
        <authorList>
            <person name="Chen B."/>
            <person name="Liu G."/>
            <person name="Chen Q."/>
            <person name="Wang H."/>
            <person name="Liu L."/>
            <person name="Tang K."/>
        </authorList>
    </citation>
    <scope>NUCLEOTIDE SEQUENCE</scope>
    <source>
        <strain evidence="9">TK19036</strain>
    </source>
</reference>
<evidence type="ECO:0000256" key="3">
    <source>
        <dbReference type="ARBA" id="ARBA00022729"/>
    </source>
</evidence>
<feature type="chain" id="PRO_5041373017" evidence="6">
    <location>
        <begin position="25"/>
        <end position="506"/>
    </location>
</feature>
<dbReference type="Pfam" id="PF07980">
    <property type="entry name" value="SusD_RagB"/>
    <property type="match status" value="1"/>
</dbReference>
<evidence type="ECO:0000256" key="4">
    <source>
        <dbReference type="ARBA" id="ARBA00023136"/>
    </source>
</evidence>
<evidence type="ECO:0000256" key="2">
    <source>
        <dbReference type="ARBA" id="ARBA00006275"/>
    </source>
</evidence>
<protein>
    <submittedName>
        <fullName evidence="9">RagB/SusD family nutrient uptake outer membrane protein</fullName>
    </submittedName>
</protein>
<feature type="signal peptide" evidence="6">
    <location>
        <begin position="1"/>
        <end position="24"/>
    </location>
</feature>
<evidence type="ECO:0000313" key="9">
    <source>
        <dbReference type="EMBL" id="WKN37540.1"/>
    </source>
</evidence>
<dbReference type="InterPro" id="IPR012944">
    <property type="entry name" value="SusD_RagB_dom"/>
</dbReference>
<evidence type="ECO:0000259" key="7">
    <source>
        <dbReference type="Pfam" id="PF07980"/>
    </source>
</evidence>
<evidence type="ECO:0000256" key="1">
    <source>
        <dbReference type="ARBA" id="ARBA00004442"/>
    </source>
</evidence>
<comment type="similarity">
    <text evidence="2">Belongs to the SusD family.</text>
</comment>
<dbReference type="Pfam" id="PF14322">
    <property type="entry name" value="SusD-like_3"/>
    <property type="match status" value="1"/>
</dbReference>
<organism evidence="9">
    <name type="scientific">Roseihalotalea indica</name>
    <dbReference type="NCBI Taxonomy" id="2867963"/>
    <lineage>
        <taxon>Bacteria</taxon>
        <taxon>Pseudomonadati</taxon>
        <taxon>Bacteroidota</taxon>
        <taxon>Cytophagia</taxon>
        <taxon>Cytophagales</taxon>
        <taxon>Catalimonadaceae</taxon>
        <taxon>Roseihalotalea</taxon>
    </lineage>
</organism>
<dbReference type="InterPro" id="IPR033985">
    <property type="entry name" value="SusD-like_N"/>
</dbReference>
<keyword evidence="3 6" id="KW-0732">Signal</keyword>
<dbReference type="AlphaFoldDB" id="A0AA49JH28"/>
<name>A0AA49JH28_9BACT</name>
<dbReference type="CDD" id="cd08977">
    <property type="entry name" value="SusD"/>
    <property type="match status" value="1"/>
</dbReference>
<keyword evidence="4" id="KW-0472">Membrane</keyword>
<feature type="domain" description="SusD-like N-terminal" evidence="8">
    <location>
        <begin position="87"/>
        <end position="225"/>
    </location>
</feature>